<organism evidence="1 2">
    <name type="scientific">Marinobacter gudaonensis</name>
    <dbReference type="NCBI Taxonomy" id="375760"/>
    <lineage>
        <taxon>Bacteria</taxon>
        <taxon>Pseudomonadati</taxon>
        <taxon>Pseudomonadota</taxon>
        <taxon>Gammaproteobacteria</taxon>
        <taxon>Pseudomonadales</taxon>
        <taxon>Marinobacteraceae</taxon>
        <taxon>Marinobacter</taxon>
    </lineage>
</organism>
<keyword evidence="2" id="KW-1185">Reference proteome</keyword>
<dbReference type="AlphaFoldDB" id="A0A1I6H729"/>
<evidence type="ECO:0008006" key="3">
    <source>
        <dbReference type="Google" id="ProtNLM"/>
    </source>
</evidence>
<evidence type="ECO:0000313" key="1">
    <source>
        <dbReference type="EMBL" id="SFR50346.1"/>
    </source>
</evidence>
<sequence length="344" mass="39697">MCSVLIRLILFIVISSLLSSCSRLTYIPVREPLPSFSPPDSEAFQPGDIVLTYPIEPISWLMSFMGSSNPDQLENPYNHGEVVFVDPDGRKMLGGFSGRVMAKPLEERIPLFHRVVVLRHKGPDTDSRKIGRLMARISHDPQYQNATFDYSFRDVPGRKSKFYCLGLINEVHREANAPVPFPHKPIKRNALLAHVEELLDQNIVDGPVIEDIFNNPDYEVVLEWTNNQDKYLDTWYLEHITRYTLDIYEQGWRLRESEAPTVNLFLWLIDDGDESLDSVKRIMWTFKNFHTEAGIDWEKLSTAGKLDGLSERQKMELLETVGNKYRDEFFVKDSAKTLARNDES</sequence>
<reference evidence="2" key="1">
    <citation type="submission" date="2016-10" db="EMBL/GenBank/DDBJ databases">
        <authorList>
            <person name="Varghese N."/>
            <person name="Submissions S."/>
        </authorList>
    </citation>
    <scope>NUCLEOTIDE SEQUENCE [LARGE SCALE GENOMIC DNA]</scope>
    <source>
        <strain evidence="2">CGMCC 1.6294</strain>
    </source>
</reference>
<gene>
    <name evidence="1" type="ORF">SAMN04488073_2447</name>
</gene>
<dbReference type="Gene3D" id="3.90.1720.10">
    <property type="entry name" value="endopeptidase domain like (from Nostoc punctiforme)"/>
    <property type="match status" value="1"/>
</dbReference>
<proteinExistence type="predicted"/>
<dbReference type="PROSITE" id="PS51257">
    <property type="entry name" value="PROKAR_LIPOPROTEIN"/>
    <property type="match status" value="1"/>
</dbReference>
<dbReference type="STRING" id="375760.SAMN04488073_2447"/>
<accession>A0A1I6H729</accession>
<evidence type="ECO:0000313" key="2">
    <source>
        <dbReference type="Proteomes" id="UP000199290"/>
    </source>
</evidence>
<protein>
    <recommendedName>
        <fullName evidence="3">Permuted papain-like amidase enzyme, YaeF/YiiX, C92 family</fullName>
    </recommendedName>
</protein>
<name>A0A1I6H729_9GAMM</name>
<dbReference type="Proteomes" id="UP000199290">
    <property type="component" value="Unassembled WGS sequence"/>
</dbReference>
<dbReference type="EMBL" id="FOYV01000001">
    <property type="protein sequence ID" value="SFR50346.1"/>
    <property type="molecule type" value="Genomic_DNA"/>
</dbReference>